<evidence type="ECO:0000313" key="5">
    <source>
        <dbReference type="Proteomes" id="UP001152797"/>
    </source>
</evidence>
<feature type="coiled-coil region" evidence="1">
    <location>
        <begin position="285"/>
        <end position="316"/>
    </location>
</feature>
<evidence type="ECO:0000313" key="4">
    <source>
        <dbReference type="EMBL" id="CAL4781489.1"/>
    </source>
</evidence>
<dbReference type="AlphaFoldDB" id="A0A9P1G1M9"/>
<feature type="compositionally biased region" description="Basic and acidic residues" evidence="2">
    <location>
        <begin position="12"/>
        <end position="27"/>
    </location>
</feature>
<feature type="region of interest" description="Disordered" evidence="2">
    <location>
        <begin position="155"/>
        <end position="201"/>
    </location>
</feature>
<dbReference type="EMBL" id="CAMXCT020001917">
    <property type="protein sequence ID" value="CAL1147552.1"/>
    <property type="molecule type" value="Genomic_DNA"/>
</dbReference>
<comment type="caution">
    <text evidence="3">The sequence shown here is derived from an EMBL/GenBank/DDBJ whole genome shotgun (WGS) entry which is preliminary data.</text>
</comment>
<dbReference type="EMBL" id="CAMXCT010001917">
    <property type="protein sequence ID" value="CAI3994177.1"/>
    <property type="molecule type" value="Genomic_DNA"/>
</dbReference>
<accession>A0A9P1G1M9</accession>
<sequence length="321" mass="35778">MAKPIVITLKNTARDASDGRDGRDGRASRSRSPRPGVMDLAALEGHVTKFQEELNAWIQQETEKLGQLQQHGQELQGRLQAKCQEVRQFLEQHGHSLDDDEGLANLVPILIKMLEEDRSAFGALSATLEDLAKRHGVPLEKKQPLDLLKALLRRQPEDKSDDESYSYSARAAGALEKVMTPPGGHRPKAPHAYPPPEEEATSTATAMVVSEVKEIARQVREELGRFHGEVSTQLQDLKVLSSEMRRDVEELRSQVNDKKSTAFGTSTVTTIKPDDPLADVAGGSLVELERKIRDRNDRIRRENAAMREENNKLKMMGPKAD</sequence>
<dbReference type="EMBL" id="CAMXCT030001917">
    <property type="protein sequence ID" value="CAL4781489.1"/>
    <property type="molecule type" value="Genomic_DNA"/>
</dbReference>
<keyword evidence="5" id="KW-1185">Reference proteome</keyword>
<keyword evidence="1" id="KW-0175">Coiled coil</keyword>
<feature type="region of interest" description="Disordered" evidence="2">
    <location>
        <begin position="1"/>
        <end position="37"/>
    </location>
</feature>
<proteinExistence type="predicted"/>
<name>A0A9P1G1M9_9DINO</name>
<evidence type="ECO:0000256" key="1">
    <source>
        <dbReference type="SAM" id="Coils"/>
    </source>
</evidence>
<organism evidence="3">
    <name type="scientific">Cladocopium goreaui</name>
    <dbReference type="NCBI Taxonomy" id="2562237"/>
    <lineage>
        <taxon>Eukaryota</taxon>
        <taxon>Sar</taxon>
        <taxon>Alveolata</taxon>
        <taxon>Dinophyceae</taxon>
        <taxon>Suessiales</taxon>
        <taxon>Symbiodiniaceae</taxon>
        <taxon>Cladocopium</taxon>
    </lineage>
</organism>
<protein>
    <submittedName>
        <fullName evidence="4">EGF-like domain-containing protein</fullName>
    </submittedName>
</protein>
<evidence type="ECO:0000256" key="2">
    <source>
        <dbReference type="SAM" id="MobiDB-lite"/>
    </source>
</evidence>
<evidence type="ECO:0000313" key="3">
    <source>
        <dbReference type="EMBL" id="CAI3994177.1"/>
    </source>
</evidence>
<dbReference type="Proteomes" id="UP001152797">
    <property type="component" value="Unassembled WGS sequence"/>
</dbReference>
<dbReference type="OrthoDB" id="446434at2759"/>
<feature type="coiled-coil region" evidence="1">
    <location>
        <begin position="234"/>
        <end position="261"/>
    </location>
</feature>
<gene>
    <name evidence="3" type="ORF">C1SCF055_LOCUS20846</name>
</gene>
<reference evidence="3" key="1">
    <citation type="submission" date="2022-10" db="EMBL/GenBank/DDBJ databases">
        <authorList>
            <person name="Chen Y."/>
            <person name="Dougan E. K."/>
            <person name="Chan C."/>
            <person name="Rhodes N."/>
            <person name="Thang M."/>
        </authorList>
    </citation>
    <scope>NUCLEOTIDE SEQUENCE</scope>
</reference>
<reference evidence="4 5" key="2">
    <citation type="submission" date="2024-05" db="EMBL/GenBank/DDBJ databases">
        <authorList>
            <person name="Chen Y."/>
            <person name="Shah S."/>
            <person name="Dougan E. K."/>
            <person name="Thang M."/>
            <person name="Chan C."/>
        </authorList>
    </citation>
    <scope>NUCLEOTIDE SEQUENCE [LARGE SCALE GENOMIC DNA]</scope>
</reference>